<feature type="transmembrane region" description="Helical" evidence="11">
    <location>
        <begin position="60"/>
        <end position="87"/>
    </location>
</feature>
<dbReference type="Pfam" id="PF01490">
    <property type="entry name" value="Aa_trans"/>
    <property type="match status" value="1"/>
</dbReference>
<comment type="subcellular location">
    <subcellularLocation>
        <location evidence="1">Endomembrane system</location>
        <topology evidence="1">Multi-pass membrane protein</topology>
    </subcellularLocation>
</comment>
<dbReference type="InterPro" id="IPR013057">
    <property type="entry name" value="AA_transpt_TM"/>
</dbReference>
<keyword evidence="5" id="KW-0769">Symport</keyword>
<protein>
    <submittedName>
        <fullName evidence="13">Putative amino acid transporter, transmembrane domain-containing protein</fullName>
    </submittedName>
</protein>
<evidence type="ECO:0000256" key="10">
    <source>
        <dbReference type="ARBA" id="ARBA00045588"/>
    </source>
</evidence>
<evidence type="ECO:0000256" key="1">
    <source>
        <dbReference type="ARBA" id="ARBA00004127"/>
    </source>
</evidence>
<gene>
    <name evidence="13" type="ORF">RchiOBHm_Chr7g0192041</name>
</gene>
<comment type="function">
    <text evidence="10">Carrier protein involved in proton-driven auxin influx. Mediates the formation of auxin gradient from developing leaves (site of auxin biosynthesis) to tips by contributing to the loading of auxin in vascular tissues and facilitating acropetal (base to tip) auxin transport within inner tissues of the root apex, and basipetal (tip to base) auxin transport within outer tissues of the root apex. May be involved in lateral roots and nodules formation.</text>
</comment>
<keyword evidence="8 11" id="KW-0472">Membrane</keyword>
<keyword evidence="3" id="KW-0813">Transport</keyword>
<evidence type="ECO:0000256" key="9">
    <source>
        <dbReference type="ARBA" id="ARBA00023294"/>
    </source>
</evidence>
<feature type="transmembrane region" description="Helical" evidence="11">
    <location>
        <begin position="401"/>
        <end position="425"/>
    </location>
</feature>
<proteinExistence type="inferred from homology"/>
<feature type="transmembrane region" description="Helical" evidence="11">
    <location>
        <begin position="108"/>
        <end position="128"/>
    </location>
</feature>
<dbReference type="EMBL" id="PDCK01000045">
    <property type="protein sequence ID" value="PRQ17161.1"/>
    <property type="molecule type" value="Genomic_DNA"/>
</dbReference>
<comment type="similarity">
    <text evidence="2">Belongs to the amino acid/polyamine transporter 2 family. Amino acid/auxin permease (AAAP) (TC 2.A.18.1) subfamily.</text>
</comment>
<dbReference type="Proteomes" id="UP000238479">
    <property type="component" value="Chromosome 7"/>
</dbReference>
<evidence type="ECO:0000256" key="3">
    <source>
        <dbReference type="ARBA" id="ARBA00022448"/>
    </source>
</evidence>
<evidence type="ECO:0000313" key="14">
    <source>
        <dbReference type="Proteomes" id="UP000238479"/>
    </source>
</evidence>
<keyword evidence="4 11" id="KW-0812">Transmembrane</keyword>
<organism evidence="13 14">
    <name type="scientific">Rosa chinensis</name>
    <name type="common">China rose</name>
    <dbReference type="NCBI Taxonomy" id="74649"/>
    <lineage>
        <taxon>Eukaryota</taxon>
        <taxon>Viridiplantae</taxon>
        <taxon>Streptophyta</taxon>
        <taxon>Embryophyta</taxon>
        <taxon>Tracheophyta</taxon>
        <taxon>Spermatophyta</taxon>
        <taxon>Magnoliopsida</taxon>
        <taxon>eudicotyledons</taxon>
        <taxon>Gunneridae</taxon>
        <taxon>Pentapetalae</taxon>
        <taxon>rosids</taxon>
        <taxon>fabids</taxon>
        <taxon>Rosales</taxon>
        <taxon>Rosaceae</taxon>
        <taxon>Rosoideae</taxon>
        <taxon>Rosoideae incertae sedis</taxon>
        <taxon>Rosa</taxon>
    </lineage>
</organism>
<dbReference type="GO" id="GO:0015293">
    <property type="term" value="F:symporter activity"/>
    <property type="evidence" value="ECO:0007669"/>
    <property type="project" value="UniProtKB-KW"/>
</dbReference>
<evidence type="ECO:0000256" key="5">
    <source>
        <dbReference type="ARBA" id="ARBA00022847"/>
    </source>
</evidence>
<evidence type="ECO:0000256" key="6">
    <source>
        <dbReference type="ARBA" id="ARBA00022970"/>
    </source>
</evidence>
<evidence type="ECO:0000256" key="11">
    <source>
        <dbReference type="SAM" id="Phobius"/>
    </source>
</evidence>
<evidence type="ECO:0000256" key="8">
    <source>
        <dbReference type="ARBA" id="ARBA00023136"/>
    </source>
</evidence>
<evidence type="ECO:0000259" key="12">
    <source>
        <dbReference type="Pfam" id="PF01490"/>
    </source>
</evidence>
<dbReference type="OMA" id="MEITESK"/>
<comment type="caution">
    <text evidence="13">The sequence shown here is derived from an EMBL/GenBank/DDBJ whole genome shotgun (WGS) entry which is preliminary data.</text>
</comment>
<dbReference type="AlphaFoldDB" id="A0A2P6P5E9"/>
<accession>A0A2P6P5E9</accession>
<dbReference type="GO" id="GO:0006865">
    <property type="term" value="P:amino acid transport"/>
    <property type="evidence" value="ECO:0007669"/>
    <property type="project" value="UniProtKB-KW"/>
</dbReference>
<evidence type="ECO:0000256" key="2">
    <source>
        <dbReference type="ARBA" id="ARBA00005590"/>
    </source>
</evidence>
<sequence length="437" mass="49189">MEETEGTPSKHKALSNEYARQSAHIIGNDSWHQVGLMLTTSFNCGYILSFSNLQLKPLGWAWGITCLLIFGLYTLYANWLIAAFHVINGQRFIRYRDLMGYTCGRKMYYITFFLQYLVILLTNMGFILLGGKALKAINAEFSDSPWRLQYFIILTGVAFFIFAFCVPTMSDMGIWLIPSTIVTFVYVIILLVVLIGDGKANTNRDYHVSGSKEDRVFKALNAISAIVVCSSSGLVPEIQSTLRKPVVANMRKALYMQFTVGLLFYYGVTIAGYWAFGSKVSEYLPNQLSGPRWIKIFINAAVFVQSIVSQHTFVIPIHEALDTKFLHLDKSINSAENLKRRFCIRALLFAGNTLVTAAIPFMGDFVNLFGALALIPLTLVFPSLIFINVKGKTARPHQNLWHWFNIITFSLIALAATISAVRLIVYNVEKYSLFSNS</sequence>
<feature type="transmembrane region" description="Helical" evidence="11">
    <location>
        <begin position="173"/>
        <end position="196"/>
    </location>
</feature>
<dbReference type="GO" id="GO:0012505">
    <property type="term" value="C:endomembrane system"/>
    <property type="evidence" value="ECO:0007669"/>
    <property type="project" value="UniProtKB-SubCell"/>
</dbReference>
<evidence type="ECO:0000256" key="7">
    <source>
        <dbReference type="ARBA" id="ARBA00022989"/>
    </source>
</evidence>
<keyword evidence="14" id="KW-1185">Reference proteome</keyword>
<feature type="domain" description="Amino acid transporter transmembrane" evidence="12">
    <location>
        <begin position="28"/>
        <end position="421"/>
    </location>
</feature>
<name>A0A2P6P5E9_ROSCH</name>
<feature type="transmembrane region" description="Helical" evidence="11">
    <location>
        <begin position="148"/>
        <end position="166"/>
    </location>
</feature>
<feature type="transmembrane region" description="Helical" evidence="11">
    <location>
        <begin position="255"/>
        <end position="276"/>
    </location>
</feature>
<evidence type="ECO:0000313" key="13">
    <source>
        <dbReference type="EMBL" id="PRQ17161.1"/>
    </source>
</evidence>
<keyword evidence="7 11" id="KW-1133">Transmembrane helix</keyword>
<evidence type="ECO:0000256" key="4">
    <source>
        <dbReference type="ARBA" id="ARBA00022692"/>
    </source>
</evidence>
<feature type="transmembrane region" description="Helical" evidence="11">
    <location>
        <begin position="368"/>
        <end position="389"/>
    </location>
</feature>
<dbReference type="GO" id="GO:0009734">
    <property type="term" value="P:auxin-activated signaling pathway"/>
    <property type="evidence" value="ECO:0007669"/>
    <property type="project" value="UniProtKB-KW"/>
</dbReference>
<keyword evidence="9" id="KW-0927">Auxin signaling pathway</keyword>
<feature type="transmembrane region" description="Helical" evidence="11">
    <location>
        <begin position="342"/>
        <end position="362"/>
    </location>
</feature>
<reference evidence="13 14" key="1">
    <citation type="journal article" date="2018" name="Nat. Genet.">
        <title>The Rosa genome provides new insights in the design of modern roses.</title>
        <authorList>
            <person name="Bendahmane M."/>
        </authorList>
    </citation>
    <scope>NUCLEOTIDE SEQUENCE [LARGE SCALE GENOMIC DNA]</scope>
    <source>
        <strain evidence="14">cv. Old Blush</strain>
    </source>
</reference>
<dbReference type="Gramene" id="PRQ17161">
    <property type="protein sequence ID" value="PRQ17161"/>
    <property type="gene ID" value="RchiOBHm_Chr7g0192041"/>
</dbReference>
<keyword evidence="6" id="KW-0029">Amino-acid transport</keyword>
<dbReference type="PANTHER" id="PTHR48017">
    <property type="entry name" value="OS05G0424000 PROTEIN-RELATED"/>
    <property type="match status" value="1"/>
</dbReference>